<accession>A0A6J4UIU4</accession>
<evidence type="ECO:0000256" key="4">
    <source>
        <dbReference type="ARBA" id="ARBA00022723"/>
    </source>
</evidence>
<dbReference type="EC" id="3.1.3.25" evidence="8"/>
<gene>
    <name evidence="9" type="ORF">AVDCRST_MAG73-2696</name>
</gene>
<feature type="binding site" evidence="7">
    <location>
        <position position="70"/>
    </location>
    <ligand>
        <name>Mg(2+)</name>
        <dbReference type="ChEBI" id="CHEBI:18420"/>
        <label>1</label>
        <note>catalytic</note>
    </ligand>
</feature>
<dbReference type="PROSITE" id="PS00630">
    <property type="entry name" value="IMP_2"/>
    <property type="match status" value="1"/>
</dbReference>
<dbReference type="GO" id="GO:0007165">
    <property type="term" value="P:signal transduction"/>
    <property type="evidence" value="ECO:0007669"/>
    <property type="project" value="TreeGrafter"/>
</dbReference>
<evidence type="ECO:0000256" key="6">
    <source>
        <dbReference type="ARBA" id="ARBA00022842"/>
    </source>
</evidence>
<reference evidence="9" key="1">
    <citation type="submission" date="2020-02" db="EMBL/GenBank/DDBJ databases">
        <authorList>
            <person name="Meier V. D."/>
        </authorList>
    </citation>
    <scope>NUCLEOTIDE SEQUENCE</scope>
    <source>
        <strain evidence="9">AVDCRST_MAG73</strain>
    </source>
</reference>
<dbReference type="EMBL" id="CADCWE010000179">
    <property type="protein sequence ID" value="CAA9548974.1"/>
    <property type="molecule type" value="Genomic_DNA"/>
</dbReference>
<dbReference type="GO" id="GO:0008934">
    <property type="term" value="F:inositol monophosphate 1-phosphatase activity"/>
    <property type="evidence" value="ECO:0007669"/>
    <property type="project" value="InterPro"/>
</dbReference>
<dbReference type="GO" id="GO:0046854">
    <property type="term" value="P:phosphatidylinositol phosphate biosynthetic process"/>
    <property type="evidence" value="ECO:0007669"/>
    <property type="project" value="InterPro"/>
</dbReference>
<keyword evidence="5 8" id="KW-0378">Hydrolase</keyword>
<dbReference type="PROSITE" id="PS00629">
    <property type="entry name" value="IMP_1"/>
    <property type="match status" value="1"/>
</dbReference>
<dbReference type="InterPro" id="IPR022337">
    <property type="entry name" value="Inositol_monophosphatase_SuhB"/>
</dbReference>
<dbReference type="GO" id="GO:0046872">
    <property type="term" value="F:metal ion binding"/>
    <property type="evidence" value="ECO:0007669"/>
    <property type="project" value="UniProtKB-KW"/>
</dbReference>
<dbReference type="PANTHER" id="PTHR20854:SF4">
    <property type="entry name" value="INOSITOL-1-MONOPHOSPHATASE-RELATED"/>
    <property type="match status" value="1"/>
</dbReference>
<dbReference type="PANTHER" id="PTHR20854">
    <property type="entry name" value="INOSITOL MONOPHOSPHATASE"/>
    <property type="match status" value="1"/>
</dbReference>
<dbReference type="InterPro" id="IPR020583">
    <property type="entry name" value="Inositol_monoP_metal-BS"/>
</dbReference>
<comment type="cofactor">
    <cofactor evidence="2 7 8">
        <name>Mg(2+)</name>
        <dbReference type="ChEBI" id="CHEBI:18420"/>
    </cofactor>
</comment>
<dbReference type="SUPFAM" id="SSF56655">
    <property type="entry name" value="Carbohydrate phosphatase"/>
    <property type="match status" value="1"/>
</dbReference>
<dbReference type="CDD" id="cd01639">
    <property type="entry name" value="IMPase"/>
    <property type="match status" value="1"/>
</dbReference>
<evidence type="ECO:0000256" key="7">
    <source>
        <dbReference type="PIRSR" id="PIRSR600760-2"/>
    </source>
</evidence>
<name>A0A6J4UIU4_9BACT</name>
<evidence type="ECO:0000256" key="1">
    <source>
        <dbReference type="ARBA" id="ARBA00001033"/>
    </source>
</evidence>
<comment type="catalytic activity">
    <reaction evidence="1 8">
        <text>a myo-inositol phosphate + H2O = myo-inositol + phosphate</text>
        <dbReference type="Rhea" id="RHEA:24056"/>
        <dbReference type="ChEBI" id="CHEBI:15377"/>
        <dbReference type="ChEBI" id="CHEBI:17268"/>
        <dbReference type="ChEBI" id="CHEBI:43474"/>
        <dbReference type="ChEBI" id="CHEBI:84139"/>
        <dbReference type="EC" id="3.1.3.25"/>
    </reaction>
</comment>
<protein>
    <recommendedName>
        <fullName evidence="8">Inositol-1-monophosphatase</fullName>
        <ecNumber evidence="8">3.1.3.25</ecNumber>
    </recommendedName>
</protein>
<dbReference type="FunFam" id="3.30.540.10:FF:000003">
    <property type="entry name" value="Inositol-1-monophosphatase"/>
    <property type="match status" value="1"/>
</dbReference>
<sequence length="265" mass="28039">MSETPMATAREVAIAAARDAGSILRERLGQHRDIQFKGVVDLVTDADRAAEAAIAARIRDAFPDHRILGEEGARGERPATDAALGWIIDPLDGTTNYAHGFPHFAVSIGLERAGTVVLGVIYDPLRDELFVAERGRGASLNGVPVRVSGTDDLIRSLLATGFPYDLARRTGRAEIWGRFLVRCQSIRGTGSAALNLAYVAVGRLDGVWEDPLQPWDMAAGSLLVEEAGGKVSDIRGGAFAPYGTGIVATNGALHAAMLAVIADRG</sequence>
<feature type="binding site" evidence="7">
    <location>
        <position position="91"/>
    </location>
    <ligand>
        <name>Mg(2+)</name>
        <dbReference type="ChEBI" id="CHEBI:18420"/>
        <label>1</label>
        <note>catalytic</note>
    </ligand>
</feature>
<dbReference type="InterPro" id="IPR033942">
    <property type="entry name" value="IMPase"/>
</dbReference>
<dbReference type="PRINTS" id="PR01959">
    <property type="entry name" value="SBIMPHPHTASE"/>
</dbReference>
<comment type="similarity">
    <text evidence="3 8">Belongs to the inositol monophosphatase superfamily.</text>
</comment>
<evidence type="ECO:0000256" key="5">
    <source>
        <dbReference type="ARBA" id="ARBA00022801"/>
    </source>
</evidence>
<feature type="binding site" evidence="7">
    <location>
        <position position="92"/>
    </location>
    <ligand>
        <name>Mg(2+)</name>
        <dbReference type="ChEBI" id="CHEBI:18420"/>
        <label>1</label>
        <note>catalytic</note>
    </ligand>
</feature>
<dbReference type="Gene3D" id="3.30.540.10">
    <property type="entry name" value="Fructose-1,6-Bisphosphatase, subunit A, domain 1"/>
    <property type="match status" value="1"/>
</dbReference>
<keyword evidence="6 7" id="KW-0460">Magnesium</keyword>
<evidence type="ECO:0000256" key="8">
    <source>
        <dbReference type="RuleBase" id="RU364068"/>
    </source>
</evidence>
<dbReference type="InterPro" id="IPR000760">
    <property type="entry name" value="Inositol_monophosphatase-like"/>
</dbReference>
<dbReference type="PRINTS" id="PR00377">
    <property type="entry name" value="IMPHPHTASES"/>
</dbReference>
<feature type="binding site" evidence="7">
    <location>
        <position position="89"/>
    </location>
    <ligand>
        <name>Mg(2+)</name>
        <dbReference type="ChEBI" id="CHEBI:18420"/>
        <label>1</label>
        <note>catalytic</note>
    </ligand>
</feature>
<feature type="binding site" evidence="7">
    <location>
        <position position="216"/>
    </location>
    <ligand>
        <name>Mg(2+)</name>
        <dbReference type="ChEBI" id="CHEBI:18420"/>
        <label>1</label>
        <note>catalytic</note>
    </ligand>
</feature>
<keyword evidence="4 7" id="KW-0479">Metal-binding</keyword>
<evidence type="ECO:0000256" key="3">
    <source>
        <dbReference type="ARBA" id="ARBA00009759"/>
    </source>
</evidence>
<evidence type="ECO:0000256" key="2">
    <source>
        <dbReference type="ARBA" id="ARBA00001946"/>
    </source>
</evidence>
<dbReference type="AlphaFoldDB" id="A0A6J4UIU4"/>
<proteinExistence type="inferred from homology"/>
<dbReference type="Pfam" id="PF00459">
    <property type="entry name" value="Inositol_P"/>
    <property type="match status" value="1"/>
</dbReference>
<evidence type="ECO:0000313" key="9">
    <source>
        <dbReference type="EMBL" id="CAA9548974.1"/>
    </source>
</evidence>
<organism evidence="9">
    <name type="scientific">uncultured Thermomicrobiales bacterium</name>
    <dbReference type="NCBI Taxonomy" id="1645740"/>
    <lineage>
        <taxon>Bacteria</taxon>
        <taxon>Pseudomonadati</taxon>
        <taxon>Thermomicrobiota</taxon>
        <taxon>Thermomicrobia</taxon>
        <taxon>Thermomicrobiales</taxon>
        <taxon>environmental samples</taxon>
    </lineage>
</organism>
<dbReference type="GO" id="GO:0006020">
    <property type="term" value="P:inositol metabolic process"/>
    <property type="evidence" value="ECO:0007669"/>
    <property type="project" value="TreeGrafter"/>
</dbReference>
<dbReference type="InterPro" id="IPR020550">
    <property type="entry name" value="Inositol_monophosphatase_CS"/>
</dbReference>
<dbReference type="Gene3D" id="3.40.190.80">
    <property type="match status" value="1"/>
</dbReference>